<gene>
    <name evidence="1" type="ORF">MGWOODY_Smn1883</name>
</gene>
<dbReference type="AlphaFoldDB" id="A0A160TKS6"/>
<protein>
    <recommendedName>
        <fullName evidence="2">Outer membrane assembly lipoprotein YfiO</fullName>
    </recommendedName>
</protein>
<accession>A0A160TKS6</accession>
<reference evidence="1" key="1">
    <citation type="submission" date="2015-10" db="EMBL/GenBank/DDBJ databases">
        <authorList>
            <person name="Gilbert D.G."/>
        </authorList>
    </citation>
    <scope>NUCLEOTIDE SEQUENCE</scope>
</reference>
<organism evidence="1">
    <name type="scientific">hydrothermal vent metagenome</name>
    <dbReference type="NCBI Taxonomy" id="652676"/>
    <lineage>
        <taxon>unclassified sequences</taxon>
        <taxon>metagenomes</taxon>
        <taxon>ecological metagenomes</taxon>
    </lineage>
</organism>
<sequence length="687" mass="74472">MYRIGALFVAMLLSLAWQAPASASGDFSCTQEWKLKHQSMTGCADMAILGPANDTRVNLSLLLLDKRTGKPGGDGPVPPLALFDWPTFRKVYFPQPGPSADTSYAEGEGSRCRSNDSGTAAFAAALGAARQVPETERALLIATRRALQPNCTGANADAGVADRVKSTTGKAFARYLQGANAFYGGDYDIAAARFASLHGADQPWLRETGDYMLGRVEVNRAQVNAFDEYGYPKPAAQADTRVIAAAEAALHAYLSAYPRGLYAASARGLLRRVYWLGGRDDRLVAEYAALFAQGGVDGGALADEIDNKLLPRLKIADTTDPILLALLDLARMRDNEGNMLGSSDAPPITLAELEAQRDRFAASPALFTYLLAAHAYFVQGKPEAVLKLIPDAARQADFSYLQFSGQMLRGAALDAVKDRNARGFWIEMLAGAKRPFQRPAIELALALHDERAGALDGLFASGSPLRAPDLREILLTNVAGPVLLRRQARDAQAPKHERDVALFTLLYKDLTRGAYRDFLADQAMIPPGAPTDGNLYGEQPPIGIFTQAKGVGDYDCPALKEMVRQLAGDPLNARARLCLGDFMRVTGFDGYPLDSKPPADQLGGTPSLFPGSPFSRLEIYKAIIADPKAPAPDKAYALFRAINCYATSGNNSCGGTEVVIAQRKAWFQRLKKEYPTSRWAQELRYYW</sequence>
<dbReference type="EMBL" id="CZQE01000207">
    <property type="protein sequence ID" value="CUS45101.1"/>
    <property type="molecule type" value="Genomic_DNA"/>
</dbReference>
<evidence type="ECO:0000313" key="1">
    <source>
        <dbReference type="EMBL" id="CUS45101.1"/>
    </source>
</evidence>
<name>A0A160TKS6_9ZZZZ</name>
<evidence type="ECO:0008006" key="2">
    <source>
        <dbReference type="Google" id="ProtNLM"/>
    </source>
</evidence>
<proteinExistence type="predicted"/>